<reference evidence="1" key="2">
    <citation type="submission" date="2020-11" db="EMBL/GenBank/DDBJ databases">
        <authorList>
            <person name="McCartney M.A."/>
            <person name="Auch B."/>
            <person name="Kono T."/>
            <person name="Mallez S."/>
            <person name="Becker A."/>
            <person name="Gohl D.M."/>
            <person name="Silverstein K.A.T."/>
            <person name="Koren S."/>
            <person name="Bechman K.B."/>
            <person name="Herman A."/>
            <person name="Abrahante J.E."/>
            <person name="Garbe J."/>
        </authorList>
    </citation>
    <scope>NUCLEOTIDE SEQUENCE</scope>
    <source>
        <strain evidence="1">Duluth1</strain>
        <tissue evidence="1">Whole animal</tissue>
    </source>
</reference>
<evidence type="ECO:0000313" key="2">
    <source>
        <dbReference type="Proteomes" id="UP000828390"/>
    </source>
</evidence>
<evidence type="ECO:0000313" key="1">
    <source>
        <dbReference type="EMBL" id="KAH3830057.1"/>
    </source>
</evidence>
<gene>
    <name evidence="1" type="ORF">DPMN_103294</name>
</gene>
<sequence>MYDSADEIVTFKYAAVVFSHVFILPPEVGIPSRTNDNSVNTELRKSGIDGTNLLINFHEDRTKNVASIVKNAKPLFHEDWTINVILRVKNAPPPGGHVF</sequence>
<dbReference type="AlphaFoldDB" id="A0A9D4HE38"/>
<organism evidence="1 2">
    <name type="scientific">Dreissena polymorpha</name>
    <name type="common">Zebra mussel</name>
    <name type="synonym">Mytilus polymorpha</name>
    <dbReference type="NCBI Taxonomy" id="45954"/>
    <lineage>
        <taxon>Eukaryota</taxon>
        <taxon>Metazoa</taxon>
        <taxon>Spiralia</taxon>
        <taxon>Lophotrochozoa</taxon>
        <taxon>Mollusca</taxon>
        <taxon>Bivalvia</taxon>
        <taxon>Autobranchia</taxon>
        <taxon>Heteroconchia</taxon>
        <taxon>Euheterodonta</taxon>
        <taxon>Imparidentia</taxon>
        <taxon>Neoheterodontei</taxon>
        <taxon>Myida</taxon>
        <taxon>Dreissenoidea</taxon>
        <taxon>Dreissenidae</taxon>
        <taxon>Dreissena</taxon>
    </lineage>
</organism>
<keyword evidence="2" id="KW-1185">Reference proteome</keyword>
<proteinExistence type="predicted"/>
<reference evidence="1" key="1">
    <citation type="journal article" date="2019" name="bioRxiv">
        <title>The Genome of the Zebra Mussel, Dreissena polymorpha: A Resource for Invasive Species Research.</title>
        <authorList>
            <person name="McCartney M.A."/>
            <person name="Auch B."/>
            <person name="Kono T."/>
            <person name="Mallez S."/>
            <person name="Zhang Y."/>
            <person name="Obille A."/>
            <person name="Becker A."/>
            <person name="Abrahante J.E."/>
            <person name="Garbe J."/>
            <person name="Badalamenti J.P."/>
            <person name="Herman A."/>
            <person name="Mangelson H."/>
            <person name="Liachko I."/>
            <person name="Sullivan S."/>
            <person name="Sone E.D."/>
            <person name="Koren S."/>
            <person name="Silverstein K.A.T."/>
            <person name="Beckman K.B."/>
            <person name="Gohl D.M."/>
        </authorList>
    </citation>
    <scope>NUCLEOTIDE SEQUENCE</scope>
    <source>
        <strain evidence="1">Duluth1</strain>
        <tissue evidence="1">Whole animal</tissue>
    </source>
</reference>
<protein>
    <submittedName>
        <fullName evidence="1">Uncharacterized protein</fullName>
    </submittedName>
</protein>
<dbReference type="EMBL" id="JAIWYP010000004">
    <property type="protein sequence ID" value="KAH3830057.1"/>
    <property type="molecule type" value="Genomic_DNA"/>
</dbReference>
<accession>A0A9D4HE38</accession>
<comment type="caution">
    <text evidence="1">The sequence shown here is derived from an EMBL/GenBank/DDBJ whole genome shotgun (WGS) entry which is preliminary data.</text>
</comment>
<dbReference type="Proteomes" id="UP000828390">
    <property type="component" value="Unassembled WGS sequence"/>
</dbReference>
<name>A0A9D4HE38_DREPO</name>